<reference evidence="10" key="2">
    <citation type="journal article" date="2021" name="PeerJ">
        <title>Extensive microbial diversity within the chicken gut microbiome revealed by metagenomics and culture.</title>
        <authorList>
            <person name="Gilroy R."/>
            <person name="Ravi A."/>
            <person name="Getino M."/>
            <person name="Pursley I."/>
            <person name="Horton D.L."/>
            <person name="Alikhan N.F."/>
            <person name="Baker D."/>
            <person name="Gharbi K."/>
            <person name="Hall N."/>
            <person name="Watson M."/>
            <person name="Adriaenssens E.M."/>
            <person name="Foster-Nyarko E."/>
            <person name="Jarju S."/>
            <person name="Secka A."/>
            <person name="Antonio M."/>
            <person name="Oren A."/>
            <person name="Chaudhuri R.R."/>
            <person name="La Ragione R."/>
            <person name="Hildebrand F."/>
            <person name="Pallen M.J."/>
        </authorList>
    </citation>
    <scope>NUCLEOTIDE SEQUENCE</scope>
    <source>
        <strain evidence="10">CHK176-22527</strain>
    </source>
</reference>
<keyword evidence="2" id="KW-1003">Cell membrane</keyword>
<accession>A0A9D1KVQ1</accession>
<feature type="transmembrane region" description="Helical" evidence="8">
    <location>
        <begin position="79"/>
        <end position="98"/>
    </location>
</feature>
<dbReference type="Pfam" id="PF12821">
    <property type="entry name" value="ThrE_2"/>
    <property type="match status" value="1"/>
</dbReference>
<comment type="subcellular location">
    <subcellularLocation>
        <location evidence="1">Cell membrane</location>
        <topology evidence="1">Multi-pass membrane protein</topology>
    </subcellularLocation>
</comment>
<dbReference type="GO" id="GO:0005886">
    <property type="term" value="C:plasma membrane"/>
    <property type="evidence" value="ECO:0007669"/>
    <property type="project" value="UniProtKB-SubCell"/>
</dbReference>
<feature type="domain" description="Threonine/Serine exporter ThrE" evidence="9">
    <location>
        <begin position="7"/>
        <end position="133"/>
    </location>
</feature>
<dbReference type="InterPro" id="IPR024528">
    <property type="entry name" value="ThrE_2"/>
</dbReference>
<name>A0A9D1KVQ1_9FIRM</name>
<gene>
    <name evidence="10" type="ORF">IAD12_03595</name>
</gene>
<reference evidence="10" key="1">
    <citation type="submission" date="2020-10" db="EMBL/GenBank/DDBJ databases">
        <authorList>
            <person name="Gilroy R."/>
        </authorList>
    </citation>
    <scope>NUCLEOTIDE SEQUENCE</scope>
    <source>
        <strain evidence="10">CHK176-22527</strain>
    </source>
</reference>
<dbReference type="EMBL" id="DVLX01000037">
    <property type="protein sequence ID" value="HIT99320.1"/>
    <property type="molecule type" value="Genomic_DNA"/>
</dbReference>
<comment type="caution">
    <text evidence="10">The sequence shown here is derived from an EMBL/GenBank/DDBJ whole genome shotgun (WGS) entry which is preliminary data.</text>
</comment>
<feature type="transmembrane region" description="Helical" evidence="8">
    <location>
        <begin position="53"/>
        <end position="72"/>
    </location>
</feature>
<evidence type="ECO:0000256" key="7">
    <source>
        <dbReference type="ARBA" id="ARBA00034125"/>
    </source>
</evidence>
<dbReference type="GO" id="GO:0015744">
    <property type="term" value="P:succinate transport"/>
    <property type="evidence" value="ECO:0007669"/>
    <property type="project" value="TreeGrafter"/>
</dbReference>
<evidence type="ECO:0000259" key="9">
    <source>
        <dbReference type="Pfam" id="PF12821"/>
    </source>
</evidence>
<protein>
    <submittedName>
        <fullName evidence="10">Threonine/serine exporter family protein</fullName>
    </submittedName>
</protein>
<dbReference type="AlphaFoldDB" id="A0A9D1KVQ1"/>
<keyword evidence="5 8" id="KW-1133">Transmembrane helix</keyword>
<dbReference type="Proteomes" id="UP000824159">
    <property type="component" value="Unassembled WGS sequence"/>
</dbReference>
<keyword evidence="6 8" id="KW-0472">Membrane</keyword>
<dbReference type="InterPro" id="IPR050539">
    <property type="entry name" value="ThrE_Dicarb/AminoAcid_Exp"/>
</dbReference>
<evidence type="ECO:0000313" key="10">
    <source>
        <dbReference type="EMBL" id="HIT99320.1"/>
    </source>
</evidence>
<evidence type="ECO:0000256" key="5">
    <source>
        <dbReference type="ARBA" id="ARBA00022989"/>
    </source>
</evidence>
<evidence type="ECO:0000256" key="2">
    <source>
        <dbReference type="ARBA" id="ARBA00022475"/>
    </source>
</evidence>
<evidence type="ECO:0000256" key="4">
    <source>
        <dbReference type="ARBA" id="ARBA00022692"/>
    </source>
</evidence>
<evidence type="ECO:0000313" key="11">
    <source>
        <dbReference type="Proteomes" id="UP000824159"/>
    </source>
</evidence>
<evidence type="ECO:0000256" key="8">
    <source>
        <dbReference type="SAM" id="Phobius"/>
    </source>
</evidence>
<feature type="transmembrane region" description="Helical" evidence="8">
    <location>
        <begin position="6"/>
        <end position="22"/>
    </location>
</feature>
<evidence type="ECO:0000256" key="3">
    <source>
        <dbReference type="ARBA" id="ARBA00022519"/>
    </source>
</evidence>
<keyword evidence="3" id="KW-0997">Cell inner membrane</keyword>
<proteinExistence type="inferred from homology"/>
<evidence type="ECO:0000256" key="1">
    <source>
        <dbReference type="ARBA" id="ARBA00004651"/>
    </source>
</evidence>
<dbReference type="PANTHER" id="PTHR34390">
    <property type="entry name" value="UPF0442 PROTEIN YJJB-RELATED"/>
    <property type="match status" value="1"/>
</dbReference>
<feature type="transmembrane region" description="Helical" evidence="8">
    <location>
        <begin position="118"/>
        <end position="139"/>
    </location>
</feature>
<sequence>MNDLILQLIYALFATCGFSILFKVPAKQIPFCMMTGALSWGCYQFSIYYEMSPVMSCFLASCFVGVLSEIFARFRKEASTVFTIPGIICLVPGSNIYYTMAAILEQNFNQAASVGTETLMMAGAIAAGLLIVGSLIRILRSVIRRTVNLKEKL</sequence>
<organism evidence="10 11">
    <name type="scientific">Candidatus Allocopromorpha excrementavium</name>
    <dbReference type="NCBI Taxonomy" id="2840741"/>
    <lineage>
        <taxon>Bacteria</taxon>
        <taxon>Bacillati</taxon>
        <taxon>Bacillota</taxon>
        <taxon>Clostridia</taxon>
        <taxon>Eubacteriales</taxon>
        <taxon>Eubacteriaceae</taxon>
        <taxon>Eubacteriaceae incertae sedis</taxon>
        <taxon>Candidatus Allocopromorpha</taxon>
    </lineage>
</organism>
<feature type="transmembrane region" description="Helical" evidence="8">
    <location>
        <begin position="29"/>
        <end position="47"/>
    </location>
</feature>
<comment type="similarity">
    <text evidence="7">Belongs to the ThrE exporter (TC 2.A.79) family.</text>
</comment>
<dbReference type="PANTHER" id="PTHR34390:SF1">
    <property type="entry name" value="SUCCINATE TRANSPORTER SUBUNIT YJJB-RELATED"/>
    <property type="match status" value="1"/>
</dbReference>
<evidence type="ECO:0000256" key="6">
    <source>
        <dbReference type="ARBA" id="ARBA00023136"/>
    </source>
</evidence>
<keyword evidence="4 8" id="KW-0812">Transmembrane</keyword>